<name>A0AAD5XD90_9FUNG</name>
<evidence type="ECO:0000313" key="2">
    <source>
        <dbReference type="EMBL" id="KAJ3096953.1"/>
    </source>
</evidence>
<comment type="caution">
    <text evidence="2">The sequence shown here is derived from an EMBL/GenBank/DDBJ whole genome shotgun (WGS) entry which is preliminary data.</text>
</comment>
<reference evidence="2" key="1">
    <citation type="submission" date="2020-05" db="EMBL/GenBank/DDBJ databases">
        <title>Phylogenomic resolution of chytrid fungi.</title>
        <authorList>
            <person name="Stajich J.E."/>
            <person name="Amses K."/>
            <person name="Simmons R."/>
            <person name="Seto K."/>
            <person name="Myers J."/>
            <person name="Bonds A."/>
            <person name="Quandt C.A."/>
            <person name="Barry K."/>
            <person name="Liu P."/>
            <person name="Grigoriev I."/>
            <person name="Longcore J.E."/>
            <person name="James T.Y."/>
        </authorList>
    </citation>
    <scope>NUCLEOTIDE SEQUENCE</scope>
    <source>
        <strain evidence="2">JEL0513</strain>
    </source>
</reference>
<dbReference type="EMBL" id="JADGJH010002554">
    <property type="protein sequence ID" value="KAJ3096953.1"/>
    <property type="molecule type" value="Genomic_DNA"/>
</dbReference>
<sequence>MAWGKKTSIANAVSPASELTTSEARAASAPFPLLQDLKALPTKKSKAGTEIVKNLETHDDELNKPNRHVAVVIAREDRTQATVELIGDTKLALSENEIEYAASPGRTRRVKQNIYQALPQRTATELKRQLEIELSEKAILEETKEELRSKVAVLKRKLLSSITLREKENTNVNRIPVSVEANMNLKYQFQKRLLMAKEDYASLLDENRKLAVRIKELESNYSKREVHVSKARLNEVLLWKKKYKELEAEKHKVEENFAVFVKN</sequence>
<feature type="coiled-coil region" evidence="1">
    <location>
        <begin position="123"/>
        <end position="157"/>
    </location>
</feature>
<gene>
    <name evidence="2" type="ORF">HK100_005465</name>
</gene>
<evidence type="ECO:0000313" key="3">
    <source>
        <dbReference type="Proteomes" id="UP001211907"/>
    </source>
</evidence>
<organism evidence="2 3">
    <name type="scientific">Physocladia obscura</name>
    <dbReference type="NCBI Taxonomy" id="109957"/>
    <lineage>
        <taxon>Eukaryota</taxon>
        <taxon>Fungi</taxon>
        <taxon>Fungi incertae sedis</taxon>
        <taxon>Chytridiomycota</taxon>
        <taxon>Chytridiomycota incertae sedis</taxon>
        <taxon>Chytridiomycetes</taxon>
        <taxon>Chytridiales</taxon>
        <taxon>Chytriomycetaceae</taxon>
        <taxon>Physocladia</taxon>
    </lineage>
</organism>
<feature type="coiled-coil region" evidence="1">
    <location>
        <begin position="200"/>
        <end position="263"/>
    </location>
</feature>
<proteinExistence type="predicted"/>
<protein>
    <submittedName>
        <fullName evidence="2">Uncharacterized protein</fullName>
    </submittedName>
</protein>
<keyword evidence="3" id="KW-1185">Reference proteome</keyword>
<dbReference type="AlphaFoldDB" id="A0AAD5XD90"/>
<evidence type="ECO:0000256" key="1">
    <source>
        <dbReference type="SAM" id="Coils"/>
    </source>
</evidence>
<keyword evidence="1" id="KW-0175">Coiled coil</keyword>
<dbReference type="Proteomes" id="UP001211907">
    <property type="component" value="Unassembled WGS sequence"/>
</dbReference>
<accession>A0AAD5XD90</accession>